<dbReference type="InterPro" id="IPR016032">
    <property type="entry name" value="Sig_transdc_resp-reg_C-effctor"/>
</dbReference>
<dbReference type="RefSeq" id="WP_345474074.1">
    <property type="nucleotide sequence ID" value="NZ_CP125942.1"/>
</dbReference>
<evidence type="ECO:0000259" key="4">
    <source>
        <dbReference type="PROSITE" id="PS50043"/>
    </source>
</evidence>
<dbReference type="SUPFAM" id="SSF46894">
    <property type="entry name" value="C-terminal effector domain of the bipartite response regulators"/>
    <property type="match status" value="1"/>
</dbReference>
<dbReference type="InterPro" id="IPR027417">
    <property type="entry name" value="P-loop_NTPase"/>
</dbReference>
<proteinExistence type="predicted"/>
<dbReference type="SMART" id="SM00421">
    <property type="entry name" value="HTH_LUXR"/>
    <property type="match status" value="1"/>
</dbReference>
<name>A0AAU6WJJ6_9MICC</name>
<dbReference type="CDD" id="cd06170">
    <property type="entry name" value="LuxR_C_like"/>
    <property type="match status" value="1"/>
</dbReference>
<reference evidence="5 6" key="1">
    <citation type="submission" date="2023-05" db="EMBL/GenBank/DDBJ databases">
        <title>Glutamicibacter sp. B1, complete genome.</title>
        <authorList>
            <person name="Long Y.H."/>
            <person name="Fang T."/>
            <person name="Li X.Y."/>
        </authorList>
    </citation>
    <scope>NUCLEOTIDE SEQUENCE [LARGE SCALE GENOMIC DNA]</scope>
    <source>
        <strain evidence="5 6">B1</strain>
    </source>
</reference>
<dbReference type="SUPFAM" id="SSF52540">
    <property type="entry name" value="P-loop containing nucleoside triphosphate hydrolases"/>
    <property type="match status" value="1"/>
</dbReference>
<evidence type="ECO:0000313" key="5">
    <source>
        <dbReference type="EMBL" id="XAO47223.1"/>
    </source>
</evidence>
<keyword evidence="6" id="KW-1185">Reference proteome</keyword>
<dbReference type="PANTHER" id="PTHR44688">
    <property type="entry name" value="DNA-BINDING TRANSCRIPTIONAL ACTIVATOR DEVR_DOSR"/>
    <property type="match status" value="1"/>
</dbReference>
<dbReference type="Proteomes" id="UP001486888">
    <property type="component" value="Chromosome"/>
</dbReference>
<keyword evidence="2" id="KW-0238">DNA-binding</keyword>
<accession>A0AAU6WJJ6</accession>
<dbReference type="PROSITE" id="PS00622">
    <property type="entry name" value="HTH_LUXR_1"/>
    <property type="match status" value="1"/>
</dbReference>
<dbReference type="PANTHER" id="PTHR44688:SF16">
    <property type="entry name" value="DNA-BINDING TRANSCRIPTIONAL ACTIVATOR DEVR_DOSR"/>
    <property type="match status" value="1"/>
</dbReference>
<organism evidence="5 6">
    <name type="scientific">Glutamicibacter ectropisis</name>
    <dbReference type="NCBI Taxonomy" id="3046593"/>
    <lineage>
        <taxon>Bacteria</taxon>
        <taxon>Bacillati</taxon>
        <taxon>Actinomycetota</taxon>
        <taxon>Actinomycetes</taxon>
        <taxon>Micrococcales</taxon>
        <taxon>Micrococcaceae</taxon>
        <taxon>Glutamicibacter</taxon>
    </lineage>
</organism>
<dbReference type="KEGG" id="gey:QMQ05_06805"/>
<gene>
    <name evidence="5" type="ORF">QMQ05_06805</name>
</gene>
<dbReference type="PRINTS" id="PR00038">
    <property type="entry name" value="HTHLUXR"/>
</dbReference>
<evidence type="ECO:0000256" key="3">
    <source>
        <dbReference type="ARBA" id="ARBA00023163"/>
    </source>
</evidence>
<dbReference type="GO" id="GO:0003677">
    <property type="term" value="F:DNA binding"/>
    <property type="evidence" value="ECO:0007669"/>
    <property type="project" value="UniProtKB-KW"/>
</dbReference>
<protein>
    <submittedName>
        <fullName evidence="5">LuxR C-terminal-related transcriptional regulator</fullName>
    </submittedName>
</protein>
<evidence type="ECO:0000256" key="1">
    <source>
        <dbReference type="ARBA" id="ARBA00023015"/>
    </source>
</evidence>
<dbReference type="Pfam" id="PF00196">
    <property type="entry name" value="GerE"/>
    <property type="match status" value="1"/>
</dbReference>
<dbReference type="PROSITE" id="PS50043">
    <property type="entry name" value="HTH_LUXR_2"/>
    <property type="match status" value="1"/>
</dbReference>
<evidence type="ECO:0000256" key="2">
    <source>
        <dbReference type="ARBA" id="ARBA00023125"/>
    </source>
</evidence>
<keyword evidence="1" id="KW-0805">Transcription regulation</keyword>
<dbReference type="InterPro" id="IPR000792">
    <property type="entry name" value="Tscrpt_reg_LuxR_C"/>
</dbReference>
<dbReference type="Gene3D" id="1.10.10.10">
    <property type="entry name" value="Winged helix-like DNA-binding domain superfamily/Winged helix DNA-binding domain"/>
    <property type="match status" value="1"/>
</dbReference>
<dbReference type="GO" id="GO:0006355">
    <property type="term" value="P:regulation of DNA-templated transcription"/>
    <property type="evidence" value="ECO:0007669"/>
    <property type="project" value="InterPro"/>
</dbReference>
<dbReference type="InterPro" id="IPR036388">
    <property type="entry name" value="WH-like_DNA-bd_sf"/>
</dbReference>
<evidence type="ECO:0000313" key="6">
    <source>
        <dbReference type="Proteomes" id="UP001486888"/>
    </source>
</evidence>
<feature type="domain" description="HTH luxR-type" evidence="4">
    <location>
        <begin position="824"/>
        <end position="891"/>
    </location>
</feature>
<sequence>MKEHQVIAETRQTEYRHVLRSLQEQGPAGVVVLGEMGMGKTSLVRAALAGAGITMPTLSLYCTPTLRAVPYGVLSPYLAALDTIDEPVSILRELNRIFGSHEEARNPNIVLIEDAHYLDSQTCFLLSLLIENTDVKIFALGDSDLDMDSPLSTLAQLESFTSLRLQPLNDSGVKAVAESVTGRTLGSGTVQVIAQVTAGNPRLVQAYSSACLEQGLLFHDDTLPQEHEIHEPVWVVTQELPKVDSRLQTLGREFSRYLSEPEQDTRILLALAGAQPTELLEACGLPYRRMVKSGQLLCKENTVSLTSVLIQEITRSMASEQTNARLHELWHATSVALGIKPTAREILWCLDIGESVTTEVVMAAAQECIAELDFESALRLCALSKITESGERGALLEAQILFYMGRLISARSLLLRITSKIKGLDLLGQTYALLMEVSTCIEANSAELEEILADWGSQTAKYSQGSDAEEYRILHEAGSKAVRLWLRVNSSTGTVPAVSEIQDLLADPQLPDRVRFVSLVMLTDALSSEGLCQQALDILDPLEELLSEQADLRARYSVRVFFRKAWNMLFLGEYDKASAYIDSHRRKPLQSIQYYQGAISFLDGVKHLLQGREHLGASKVAQAVTELRILDTAQILGLSMNVYRVILKRLDISVPKAQSSSPLGHGSSGIISATGELGEESSAQRILARGFAASLGQPYPGESLSDFPLVNRECFFTTSRQLSDPELGESALREELLDLASNQEGARPQLMARLMQLRHGAEREPLEDLAQESLAKKEYLVVIEAWARAAQRYAESGDQRRCGALLRRAARIIDQEGIDAGKNIERLLAMTELTAREAEIVNLARQGLNNAQIARTLTVSQRTVEGHLYRVFSKLGISERSELDHAGLSTGTPSGETT</sequence>
<dbReference type="AlphaFoldDB" id="A0AAU6WJJ6"/>
<keyword evidence="3" id="KW-0804">Transcription</keyword>
<dbReference type="EMBL" id="CP125942">
    <property type="protein sequence ID" value="XAO47223.1"/>
    <property type="molecule type" value="Genomic_DNA"/>
</dbReference>